<comment type="caution">
    <text evidence="1">The sequence shown here is derived from an EMBL/GenBank/DDBJ whole genome shotgun (WGS) entry which is preliminary data.</text>
</comment>
<sequence length="58" mass="6452">MECGYISHGEMAGKWWEISQQEAGALYRLEIGNEFYASADSIRDLLDEVDALDGLARG</sequence>
<dbReference type="Proteomes" id="UP000661435">
    <property type="component" value="Unassembled WGS sequence"/>
</dbReference>
<accession>A0A8J6JDG0</accession>
<name>A0A8J6JDG0_9FIRM</name>
<dbReference type="EMBL" id="JACOPP010000001">
    <property type="protein sequence ID" value="MBC5732345.1"/>
    <property type="molecule type" value="Genomic_DNA"/>
</dbReference>
<organism evidence="1 2">
    <name type="scientific">Lawsonibacter hominis</name>
    <dbReference type="NCBI Taxonomy" id="2763053"/>
    <lineage>
        <taxon>Bacteria</taxon>
        <taxon>Bacillati</taxon>
        <taxon>Bacillota</taxon>
        <taxon>Clostridia</taxon>
        <taxon>Eubacteriales</taxon>
        <taxon>Oscillospiraceae</taxon>
        <taxon>Lawsonibacter</taxon>
    </lineage>
</organism>
<dbReference type="AlphaFoldDB" id="A0A8J6JDG0"/>
<proteinExistence type="predicted"/>
<keyword evidence="2" id="KW-1185">Reference proteome</keyword>
<reference evidence="1" key="1">
    <citation type="submission" date="2020-08" db="EMBL/GenBank/DDBJ databases">
        <title>Genome public.</title>
        <authorList>
            <person name="Liu C."/>
            <person name="Sun Q."/>
        </authorList>
    </citation>
    <scope>NUCLEOTIDE SEQUENCE</scope>
    <source>
        <strain evidence="1">NSJ-51</strain>
    </source>
</reference>
<gene>
    <name evidence="1" type="ORF">H8S57_01215</name>
</gene>
<evidence type="ECO:0000313" key="2">
    <source>
        <dbReference type="Proteomes" id="UP000661435"/>
    </source>
</evidence>
<protein>
    <submittedName>
        <fullName evidence="1">Uncharacterized protein</fullName>
    </submittedName>
</protein>
<evidence type="ECO:0000313" key="1">
    <source>
        <dbReference type="EMBL" id="MBC5732345.1"/>
    </source>
</evidence>